<protein>
    <submittedName>
        <fullName evidence="2">Alpha/beta hydrolase</fullName>
    </submittedName>
</protein>
<dbReference type="Gene3D" id="3.40.50.1820">
    <property type="entry name" value="alpha/beta hydrolase"/>
    <property type="match status" value="1"/>
</dbReference>
<dbReference type="InterPro" id="IPR049492">
    <property type="entry name" value="BD-FAE-like_dom"/>
</dbReference>
<evidence type="ECO:0000313" key="2">
    <source>
        <dbReference type="EMBL" id="MFD1373689.1"/>
    </source>
</evidence>
<dbReference type="GO" id="GO:0016787">
    <property type="term" value="F:hydrolase activity"/>
    <property type="evidence" value="ECO:0007669"/>
    <property type="project" value="UniProtKB-KW"/>
</dbReference>
<sequence length="241" mass="26090">MALPDHLQPFVLSVETVGPDRRGSVDVYLPEAEEPRPAIVFVHGGPVPAELRPTPRDWPVYRGYGSLAATRGVVGVTVDHRLHHPTAYPAAAEDVSEAVRIARESPQVDEDRIAVWFFSGGGLLLSDWLRGAPSWLRCLAATYPLLAPLPGWPVDPAFRPVEAVTGAVTPPIVLTRAGLERPEVAAGVEEFVRAADGTRLDVIDVPNGRHGFDMLDHTEESRNAVFQAFDTVLAHLGRGGH</sequence>
<name>A0ABW4AS45_9ACTN</name>
<dbReference type="EMBL" id="JBHTMK010000070">
    <property type="protein sequence ID" value="MFD1373689.1"/>
    <property type="molecule type" value="Genomic_DNA"/>
</dbReference>
<proteinExistence type="predicted"/>
<evidence type="ECO:0000313" key="3">
    <source>
        <dbReference type="Proteomes" id="UP001597183"/>
    </source>
</evidence>
<dbReference type="Pfam" id="PF20434">
    <property type="entry name" value="BD-FAE"/>
    <property type="match status" value="1"/>
</dbReference>
<evidence type="ECO:0000259" key="1">
    <source>
        <dbReference type="Pfam" id="PF20434"/>
    </source>
</evidence>
<dbReference type="SUPFAM" id="SSF53474">
    <property type="entry name" value="alpha/beta-Hydrolases"/>
    <property type="match status" value="1"/>
</dbReference>
<comment type="caution">
    <text evidence="2">The sequence shown here is derived from an EMBL/GenBank/DDBJ whole genome shotgun (WGS) entry which is preliminary data.</text>
</comment>
<organism evidence="2 3">
    <name type="scientific">Actinoplanes sichuanensis</name>
    <dbReference type="NCBI Taxonomy" id="512349"/>
    <lineage>
        <taxon>Bacteria</taxon>
        <taxon>Bacillati</taxon>
        <taxon>Actinomycetota</taxon>
        <taxon>Actinomycetes</taxon>
        <taxon>Micromonosporales</taxon>
        <taxon>Micromonosporaceae</taxon>
        <taxon>Actinoplanes</taxon>
    </lineage>
</organism>
<dbReference type="InterPro" id="IPR029058">
    <property type="entry name" value="AB_hydrolase_fold"/>
</dbReference>
<keyword evidence="3" id="KW-1185">Reference proteome</keyword>
<dbReference type="Proteomes" id="UP001597183">
    <property type="component" value="Unassembled WGS sequence"/>
</dbReference>
<reference evidence="3" key="1">
    <citation type="journal article" date="2019" name="Int. J. Syst. Evol. Microbiol.">
        <title>The Global Catalogue of Microorganisms (GCM) 10K type strain sequencing project: providing services to taxonomists for standard genome sequencing and annotation.</title>
        <authorList>
            <consortium name="The Broad Institute Genomics Platform"/>
            <consortium name="The Broad Institute Genome Sequencing Center for Infectious Disease"/>
            <person name="Wu L."/>
            <person name="Ma J."/>
        </authorList>
    </citation>
    <scope>NUCLEOTIDE SEQUENCE [LARGE SCALE GENOMIC DNA]</scope>
    <source>
        <strain evidence="3">CCM 7526</strain>
    </source>
</reference>
<gene>
    <name evidence="2" type="ORF">ACFQ5G_50895</name>
</gene>
<keyword evidence="2" id="KW-0378">Hydrolase</keyword>
<accession>A0ABW4AS45</accession>
<feature type="domain" description="BD-FAE-like" evidence="1">
    <location>
        <begin position="26"/>
        <end position="124"/>
    </location>
</feature>
<dbReference type="RefSeq" id="WP_317796651.1">
    <property type="nucleotide sequence ID" value="NZ_AP028461.1"/>
</dbReference>